<dbReference type="InterPro" id="IPR001314">
    <property type="entry name" value="Peptidase_S1A"/>
</dbReference>
<dbReference type="Pfam" id="PF00089">
    <property type="entry name" value="Trypsin"/>
    <property type="match status" value="1"/>
</dbReference>
<evidence type="ECO:0000256" key="8">
    <source>
        <dbReference type="SAM" id="SignalP"/>
    </source>
</evidence>
<keyword evidence="4" id="KW-0720">Serine protease</keyword>
<name>A0ABP1Q6D1_9HEXA</name>
<keyword evidence="1" id="KW-0645">Protease</keyword>
<evidence type="ECO:0000256" key="5">
    <source>
        <dbReference type="ARBA" id="ARBA00023157"/>
    </source>
</evidence>
<keyword evidence="2 8" id="KW-0732">Signal</keyword>
<evidence type="ECO:0000256" key="3">
    <source>
        <dbReference type="ARBA" id="ARBA00022801"/>
    </source>
</evidence>
<dbReference type="PROSITE" id="PS51888">
    <property type="entry name" value="CLIP"/>
    <property type="match status" value="1"/>
</dbReference>
<dbReference type="SMART" id="SM00020">
    <property type="entry name" value="Tryp_SPc"/>
    <property type="match status" value="1"/>
</dbReference>
<evidence type="ECO:0000259" key="9">
    <source>
        <dbReference type="PROSITE" id="PS50240"/>
    </source>
</evidence>
<evidence type="ECO:0000256" key="2">
    <source>
        <dbReference type="ARBA" id="ARBA00022729"/>
    </source>
</evidence>
<dbReference type="InterPro" id="IPR051487">
    <property type="entry name" value="Ser/Thr_Proteases_Immune/Dev"/>
</dbReference>
<reference evidence="11 12" key="1">
    <citation type="submission" date="2024-08" db="EMBL/GenBank/DDBJ databases">
        <authorList>
            <person name="Cucini C."/>
            <person name="Frati F."/>
        </authorList>
    </citation>
    <scope>NUCLEOTIDE SEQUENCE [LARGE SCALE GENOMIC DNA]</scope>
</reference>
<sequence>MNLIVNLGIILPLYFSAVYGLQCRSYGRQIGECTSISRCPPLLVIILSKEKTKEDLQMLQKLTCLSASDPDQEPVVCCPLTEIVSKNYIPNPQDHFVSTATTRAPSTAPTSRRPNSRVSTTSKPGTSETPPRLTVYPSSPGQNHGLGERPVIMKVVEAQALYQTFTTLVPSLDNCSRNDGTNDRIVGGNETVHGSGGPLMMDVEIGKNGIFPIKRTFQIGIVSFGPVKCGVGIPDDCNAFYVGSGNGVGGLGGWNGGNGNGVENPGKCVSFPECPTLFDILKSPYKNIAEVKLLQRLTCKPDNTNPTICCAVDDIVSEMNNTDYAIANKPGSNNVGGNTHDTIVFEPDSNRDKIYQVKPSSIEKPENDAEHPSFRLMPTLQQCSQTVATDRIVGGSSASILEYPFLSRIGYYSFEEETIKYLCAGTVINSRYILTAAHCTQEINPDDYEPRIIRLAETDAVCDETYNCSSPIDIKIEKIIPHPNYSKKDKSNDIALIRVDEDIPFSVFIKPVCLPFVEDYGLSPEDVDPKLSKYEDTDKKEAMVAGWGKTRWTNREGSSTLLQVNLPILSQKQCQKSYQNNTRVVITEKQLCAGGRRKEDSCSGDSGGGLYIYEKVPIDPRFKTPKIFQYGVVSFGPTQCGVGGLPGVYSRVSAYRNWILDQLKP</sequence>
<dbReference type="EMBL" id="CAXLJM020000024">
    <property type="protein sequence ID" value="CAL8091097.1"/>
    <property type="molecule type" value="Genomic_DNA"/>
</dbReference>
<feature type="domain" description="Peptidase S1" evidence="9">
    <location>
        <begin position="392"/>
        <end position="664"/>
    </location>
</feature>
<feature type="compositionally biased region" description="Low complexity" evidence="7">
    <location>
        <begin position="98"/>
        <end position="113"/>
    </location>
</feature>
<dbReference type="InterPro" id="IPR043504">
    <property type="entry name" value="Peptidase_S1_PA_chymotrypsin"/>
</dbReference>
<dbReference type="InterPro" id="IPR018114">
    <property type="entry name" value="TRYPSIN_HIS"/>
</dbReference>
<comment type="similarity">
    <text evidence="6">Belongs to the peptidase S1 family. CLIP subfamily.</text>
</comment>
<dbReference type="PROSITE" id="PS00134">
    <property type="entry name" value="TRYPSIN_HIS"/>
    <property type="match status" value="1"/>
</dbReference>
<dbReference type="Proteomes" id="UP001642540">
    <property type="component" value="Unassembled WGS sequence"/>
</dbReference>
<dbReference type="Gene3D" id="2.40.10.10">
    <property type="entry name" value="Trypsin-like serine proteases"/>
    <property type="match status" value="2"/>
</dbReference>
<dbReference type="InterPro" id="IPR001254">
    <property type="entry name" value="Trypsin_dom"/>
</dbReference>
<keyword evidence="3" id="KW-0378">Hydrolase</keyword>
<organism evidence="11 12">
    <name type="scientific">Orchesella dallaii</name>
    <dbReference type="NCBI Taxonomy" id="48710"/>
    <lineage>
        <taxon>Eukaryota</taxon>
        <taxon>Metazoa</taxon>
        <taxon>Ecdysozoa</taxon>
        <taxon>Arthropoda</taxon>
        <taxon>Hexapoda</taxon>
        <taxon>Collembola</taxon>
        <taxon>Entomobryomorpha</taxon>
        <taxon>Entomobryoidea</taxon>
        <taxon>Orchesellidae</taxon>
        <taxon>Orchesellinae</taxon>
        <taxon>Orchesella</taxon>
    </lineage>
</organism>
<feature type="domain" description="Clip" evidence="10">
    <location>
        <begin position="257"/>
        <end position="310"/>
    </location>
</feature>
<dbReference type="SMART" id="SM00680">
    <property type="entry name" value="CLIP"/>
    <property type="match status" value="2"/>
</dbReference>
<dbReference type="Gene3D" id="3.30.1640.30">
    <property type="match status" value="2"/>
</dbReference>
<keyword evidence="12" id="KW-1185">Reference proteome</keyword>
<feature type="chain" id="PRO_5046414732" description="CLIP domain-containing serine protease" evidence="8">
    <location>
        <begin position="21"/>
        <end position="665"/>
    </location>
</feature>
<evidence type="ECO:0000259" key="10">
    <source>
        <dbReference type="PROSITE" id="PS51888"/>
    </source>
</evidence>
<dbReference type="PANTHER" id="PTHR24256">
    <property type="entry name" value="TRYPTASE-RELATED"/>
    <property type="match status" value="1"/>
</dbReference>
<accession>A0ABP1Q6D1</accession>
<dbReference type="InterPro" id="IPR038565">
    <property type="entry name" value="CLIP_sf"/>
</dbReference>
<feature type="compositionally biased region" description="Polar residues" evidence="7">
    <location>
        <begin position="116"/>
        <end position="129"/>
    </location>
</feature>
<dbReference type="SUPFAM" id="SSF50494">
    <property type="entry name" value="Trypsin-like serine proteases"/>
    <property type="match status" value="1"/>
</dbReference>
<evidence type="ECO:0000313" key="11">
    <source>
        <dbReference type="EMBL" id="CAL8091097.1"/>
    </source>
</evidence>
<evidence type="ECO:0008006" key="13">
    <source>
        <dbReference type="Google" id="ProtNLM"/>
    </source>
</evidence>
<dbReference type="PROSITE" id="PS50240">
    <property type="entry name" value="TRYPSIN_DOM"/>
    <property type="match status" value="1"/>
</dbReference>
<evidence type="ECO:0000256" key="4">
    <source>
        <dbReference type="ARBA" id="ARBA00022825"/>
    </source>
</evidence>
<dbReference type="CDD" id="cd00190">
    <property type="entry name" value="Tryp_SPc"/>
    <property type="match status" value="1"/>
</dbReference>
<feature type="region of interest" description="Disordered" evidence="7">
    <location>
        <begin position="95"/>
        <end position="144"/>
    </location>
</feature>
<evidence type="ECO:0000256" key="1">
    <source>
        <dbReference type="ARBA" id="ARBA00022670"/>
    </source>
</evidence>
<evidence type="ECO:0000256" key="6">
    <source>
        <dbReference type="ARBA" id="ARBA00024195"/>
    </source>
</evidence>
<evidence type="ECO:0000313" key="12">
    <source>
        <dbReference type="Proteomes" id="UP001642540"/>
    </source>
</evidence>
<gene>
    <name evidence="11" type="ORF">ODALV1_LOCUS7827</name>
</gene>
<keyword evidence="5" id="KW-1015">Disulfide bond</keyword>
<dbReference type="PRINTS" id="PR00722">
    <property type="entry name" value="CHYMOTRYPSIN"/>
</dbReference>
<evidence type="ECO:0000256" key="7">
    <source>
        <dbReference type="SAM" id="MobiDB-lite"/>
    </source>
</evidence>
<feature type="signal peptide" evidence="8">
    <location>
        <begin position="1"/>
        <end position="20"/>
    </location>
</feature>
<protein>
    <recommendedName>
        <fullName evidence="13">CLIP domain-containing serine protease</fullName>
    </recommendedName>
</protein>
<dbReference type="Pfam" id="PF12032">
    <property type="entry name" value="CLIP"/>
    <property type="match status" value="2"/>
</dbReference>
<comment type="caution">
    <text evidence="11">The sequence shown here is derived from an EMBL/GenBank/DDBJ whole genome shotgun (WGS) entry which is preliminary data.</text>
</comment>
<proteinExistence type="inferred from homology"/>
<dbReference type="InterPro" id="IPR009003">
    <property type="entry name" value="Peptidase_S1_PA"/>
</dbReference>
<dbReference type="InterPro" id="IPR022700">
    <property type="entry name" value="CLIP"/>
</dbReference>